<evidence type="ECO:0000313" key="4">
    <source>
        <dbReference type="Proteomes" id="UP001412239"/>
    </source>
</evidence>
<feature type="region of interest" description="Disordered" evidence="1">
    <location>
        <begin position="1"/>
        <end position="32"/>
    </location>
</feature>
<reference evidence="3" key="1">
    <citation type="submission" date="2015-10" db="EMBL/GenBank/DDBJ databases">
        <authorList>
            <person name="Regsiter A."/>
            <person name="william w."/>
        </authorList>
    </citation>
    <scope>NUCLEOTIDE SEQUENCE</scope>
    <source>
        <strain evidence="3">Montdore</strain>
    </source>
</reference>
<dbReference type="Proteomes" id="UP001412239">
    <property type="component" value="Unassembled WGS sequence"/>
</dbReference>
<gene>
    <name evidence="3" type="ORF">GSTUAT00006935001</name>
</gene>
<dbReference type="AlphaFoldDB" id="A0A292PN88"/>
<organism evidence="3 4">
    <name type="scientific">Tuber aestivum</name>
    <name type="common">summer truffle</name>
    <dbReference type="NCBI Taxonomy" id="59557"/>
    <lineage>
        <taxon>Eukaryota</taxon>
        <taxon>Fungi</taxon>
        <taxon>Dikarya</taxon>
        <taxon>Ascomycota</taxon>
        <taxon>Pezizomycotina</taxon>
        <taxon>Pezizomycetes</taxon>
        <taxon>Pezizales</taxon>
        <taxon>Tuberaceae</taxon>
        <taxon>Tuber</taxon>
    </lineage>
</organism>
<keyword evidence="2" id="KW-1133">Transmembrane helix</keyword>
<keyword evidence="2" id="KW-0472">Membrane</keyword>
<evidence type="ECO:0000256" key="1">
    <source>
        <dbReference type="SAM" id="MobiDB-lite"/>
    </source>
</evidence>
<protein>
    <submittedName>
        <fullName evidence="3">Uncharacterized protein</fullName>
    </submittedName>
</protein>
<accession>A0A292PN88</accession>
<name>A0A292PN88_9PEZI</name>
<keyword evidence="4" id="KW-1185">Reference proteome</keyword>
<dbReference type="EMBL" id="LN891102">
    <property type="protein sequence ID" value="CUS08986.1"/>
    <property type="molecule type" value="Genomic_DNA"/>
</dbReference>
<evidence type="ECO:0000256" key="2">
    <source>
        <dbReference type="SAM" id="Phobius"/>
    </source>
</evidence>
<keyword evidence="2" id="KW-0812">Transmembrane</keyword>
<feature type="transmembrane region" description="Helical" evidence="2">
    <location>
        <begin position="47"/>
        <end position="66"/>
    </location>
</feature>
<proteinExistence type="predicted"/>
<sequence>MFRENFPSFRSWGSIGTPSRGTPEPSLKESRAPIDPPRGVYLRKHRVQTYLIGLWILCIIAYIASIEKAIHAHQLSPEIEEPTPESLSFGLRGTRRRQETVQIFSVARTILTAIHIPIITATLSSTLPILTQRTKGRGTTINAEQLFMLADKTWAGAGGWYEALRVRRLSWEWWK</sequence>
<evidence type="ECO:0000313" key="3">
    <source>
        <dbReference type="EMBL" id="CUS08986.1"/>
    </source>
</evidence>